<dbReference type="AlphaFoldDB" id="A0A6N4X900"/>
<reference evidence="2 3" key="1">
    <citation type="submission" date="2020-01" db="EMBL/GenBank/DDBJ databases">
        <authorList>
            <person name="Rodrigo-Torres L."/>
            <person name="Arahal R. D."/>
            <person name="Lucena T."/>
        </authorList>
    </citation>
    <scope>NUCLEOTIDE SEQUENCE [LARGE SCALE GENOMIC DNA]</scope>
    <source>
        <strain evidence="2 3">CECT 9293</strain>
    </source>
</reference>
<gene>
    <name evidence="2" type="ORF">CHRY9293_02799</name>
</gene>
<accession>A0A6N4X900</accession>
<evidence type="ECO:0000256" key="1">
    <source>
        <dbReference type="SAM" id="MobiDB-lite"/>
    </source>
</evidence>
<proteinExistence type="predicted"/>
<sequence length="108" mass="12894">MEKEYKELYAKIDKILEIQELILKRLDDGVVLFKNNHNPSPSSTRKLTKREEQQMKTERLREDIRLSLEYGHQLQRQFNLAVQPHINKIRAYLETKNPSVFDGLKKDN</sequence>
<evidence type="ECO:0000313" key="3">
    <source>
        <dbReference type="Proteomes" id="UP000445144"/>
    </source>
</evidence>
<name>A0A6N4X900_9FLAO</name>
<feature type="compositionally biased region" description="Polar residues" evidence="1">
    <location>
        <begin position="35"/>
        <end position="45"/>
    </location>
</feature>
<keyword evidence="3" id="KW-1185">Reference proteome</keyword>
<organism evidence="2 3">
    <name type="scientific">Chryseobacterium potabilaquae</name>
    <dbReference type="NCBI Taxonomy" id="2675057"/>
    <lineage>
        <taxon>Bacteria</taxon>
        <taxon>Pseudomonadati</taxon>
        <taxon>Bacteroidota</taxon>
        <taxon>Flavobacteriia</taxon>
        <taxon>Flavobacteriales</taxon>
        <taxon>Weeksellaceae</taxon>
        <taxon>Chryseobacterium group</taxon>
        <taxon>Chryseobacterium</taxon>
    </lineage>
</organism>
<dbReference type="RefSeq" id="WP_162033497.1">
    <property type="nucleotide sequence ID" value="NZ_CACVBR010000030.1"/>
</dbReference>
<evidence type="ECO:0000313" key="2">
    <source>
        <dbReference type="EMBL" id="CAA7196724.1"/>
    </source>
</evidence>
<dbReference type="EMBL" id="CACVBR010000030">
    <property type="protein sequence ID" value="CAA7196724.1"/>
    <property type="molecule type" value="Genomic_DNA"/>
</dbReference>
<feature type="region of interest" description="Disordered" evidence="1">
    <location>
        <begin position="34"/>
        <end position="56"/>
    </location>
</feature>
<dbReference type="Proteomes" id="UP000445144">
    <property type="component" value="Unassembled WGS sequence"/>
</dbReference>
<protein>
    <submittedName>
        <fullName evidence="2">Uncharacterized protein</fullName>
    </submittedName>
</protein>